<dbReference type="Gene3D" id="3.40.50.300">
    <property type="entry name" value="P-loop containing nucleotide triphosphate hydrolases"/>
    <property type="match status" value="2"/>
</dbReference>
<dbReference type="EC" id="2.7.1.21" evidence="2"/>
<dbReference type="InterPro" id="IPR008144">
    <property type="entry name" value="Guanylate_kin-like_dom"/>
</dbReference>
<keyword evidence="7" id="KW-0067">ATP-binding</keyword>
<dbReference type="PANTHER" id="PTHR11441">
    <property type="entry name" value="THYMIDINE KINASE"/>
    <property type="match status" value="1"/>
</dbReference>
<organism evidence="10 11">
    <name type="scientific">Gigaspora margarita</name>
    <dbReference type="NCBI Taxonomy" id="4874"/>
    <lineage>
        <taxon>Eukaryota</taxon>
        <taxon>Fungi</taxon>
        <taxon>Fungi incertae sedis</taxon>
        <taxon>Mucoromycota</taxon>
        <taxon>Glomeromycotina</taxon>
        <taxon>Glomeromycetes</taxon>
        <taxon>Diversisporales</taxon>
        <taxon>Gigasporaceae</taxon>
        <taxon>Gigaspora</taxon>
    </lineage>
</organism>
<dbReference type="InterPro" id="IPR001267">
    <property type="entry name" value="Thymidine_kinase"/>
</dbReference>
<evidence type="ECO:0000256" key="3">
    <source>
        <dbReference type="ARBA" id="ARBA00022634"/>
    </source>
</evidence>
<dbReference type="Pfam" id="PF00265">
    <property type="entry name" value="TK"/>
    <property type="match status" value="1"/>
</dbReference>
<evidence type="ECO:0000313" key="11">
    <source>
        <dbReference type="Proteomes" id="UP000789901"/>
    </source>
</evidence>
<keyword evidence="4" id="KW-0808">Transferase</keyword>
<dbReference type="InterPro" id="IPR020590">
    <property type="entry name" value="Guanylate_kinase_CS"/>
</dbReference>
<dbReference type="PROSITE" id="PS00856">
    <property type="entry name" value="GUANYLATE_KINASE_1"/>
    <property type="match status" value="1"/>
</dbReference>
<dbReference type="InterPro" id="IPR008145">
    <property type="entry name" value="GK/Ca_channel_bsu"/>
</dbReference>
<evidence type="ECO:0000256" key="5">
    <source>
        <dbReference type="ARBA" id="ARBA00022741"/>
    </source>
</evidence>
<reference evidence="10 11" key="1">
    <citation type="submission" date="2021-06" db="EMBL/GenBank/DDBJ databases">
        <authorList>
            <person name="Kallberg Y."/>
            <person name="Tangrot J."/>
            <person name="Rosling A."/>
        </authorList>
    </citation>
    <scope>NUCLEOTIDE SEQUENCE [LARGE SCALE GENOMIC DNA]</scope>
    <source>
        <strain evidence="10 11">120-4 pot B 10/14</strain>
    </source>
</reference>
<name>A0ABN7VH73_GIGMA</name>
<comment type="caution">
    <text evidence="10">The sequence shown here is derived from an EMBL/GenBank/DDBJ whole genome shotgun (WGS) entry which is preliminary data.</text>
</comment>
<dbReference type="HAMAP" id="MF_00124">
    <property type="entry name" value="Thymidine_kinase"/>
    <property type="match status" value="1"/>
</dbReference>
<feature type="domain" description="Guanylate kinase-like" evidence="9">
    <location>
        <begin position="207"/>
        <end position="390"/>
    </location>
</feature>
<evidence type="ECO:0000256" key="8">
    <source>
        <dbReference type="RuleBase" id="RU004165"/>
    </source>
</evidence>
<feature type="non-terminal residue" evidence="10">
    <location>
        <position position="392"/>
    </location>
</feature>
<comment type="similarity">
    <text evidence="1 8">Belongs to the thymidine kinase family.</text>
</comment>
<dbReference type="Proteomes" id="UP000789901">
    <property type="component" value="Unassembled WGS sequence"/>
</dbReference>
<evidence type="ECO:0000256" key="1">
    <source>
        <dbReference type="ARBA" id="ARBA00007587"/>
    </source>
</evidence>
<dbReference type="SUPFAM" id="SSF57716">
    <property type="entry name" value="Glucocorticoid receptor-like (DNA-binding domain)"/>
    <property type="match status" value="1"/>
</dbReference>
<keyword evidence="3" id="KW-0237">DNA synthesis</keyword>
<keyword evidence="5" id="KW-0547">Nucleotide-binding</keyword>
<dbReference type="NCBIfam" id="NF003296">
    <property type="entry name" value="PRK04296.1-1"/>
    <property type="match status" value="1"/>
</dbReference>
<protein>
    <recommendedName>
        <fullName evidence="2">thymidine kinase</fullName>
        <ecNumber evidence="2">2.7.1.21</ecNumber>
    </recommendedName>
</protein>
<gene>
    <name evidence="10" type="ORF">GMARGA_LOCUS18124</name>
</gene>
<keyword evidence="11" id="KW-1185">Reference proteome</keyword>
<proteinExistence type="inferred from homology"/>
<evidence type="ECO:0000256" key="7">
    <source>
        <dbReference type="ARBA" id="ARBA00022840"/>
    </source>
</evidence>
<dbReference type="PROSITE" id="PS50052">
    <property type="entry name" value="GUANYLATE_KINASE_2"/>
    <property type="match status" value="1"/>
</dbReference>
<dbReference type="SUPFAM" id="SSF52540">
    <property type="entry name" value="P-loop containing nucleoside triphosphate hydrolases"/>
    <property type="match status" value="2"/>
</dbReference>
<evidence type="ECO:0000313" key="10">
    <source>
        <dbReference type="EMBL" id="CAG8767183.1"/>
    </source>
</evidence>
<sequence length="392" mass="44632">MDKRIGYLKVITGPMFAGKTEELLRHIHRLQRAKKKYLVFKPQIDNRHNTADVISHQNNKTEALIISSSQEIEKYLHNGVETIFIDEIQFFSPEIANFLGNLTQQGHQIIVAGLDKNFRGEPFNETIKALLALADYVEKLTAICQVCQKEASFTQRIINGQPARYHDPLILVGGQETYEARCGSCYVIQNKANMPNNQPNSLPRSKNTLIIIAGGSGTGKTTVENLLAKDPNIVKLISTTTRPPREGEKDGQDYYFISKETFQAELEKGRFLEPVIYDGNHYGVHGKVVDLILGTQNKHGVIIVNVAGFRQIKKYCQEKGYNTTSYWFRSESMEKMVEHMKKRGTNEPEILRRLIIAEKEEKFAAEFDHILTIKENELATTVQKIKESLNYE</sequence>
<dbReference type="PANTHER" id="PTHR11441:SF0">
    <property type="entry name" value="THYMIDINE KINASE, CYTOSOLIC"/>
    <property type="match status" value="1"/>
</dbReference>
<evidence type="ECO:0000256" key="2">
    <source>
        <dbReference type="ARBA" id="ARBA00012118"/>
    </source>
</evidence>
<dbReference type="CDD" id="cd00071">
    <property type="entry name" value="GMPK"/>
    <property type="match status" value="1"/>
</dbReference>
<evidence type="ECO:0000259" key="9">
    <source>
        <dbReference type="PROSITE" id="PS50052"/>
    </source>
</evidence>
<dbReference type="EMBL" id="CAJVQB010014233">
    <property type="protein sequence ID" value="CAG8767183.1"/>
    <property type="molecule type" value="Genomic_DNA"/>
</dbReference>
<evidence type="ECO:0000256" key="4">
    <source>
        <dbReference type="ARBA" id="ARBA00022679"/>
    </source>
</evidence>
<accession>A0ABN7VH73</accession>
<keyword evidence="6" id="KW-0418">Kinase</keyword>
<evidence type="ECO:0000256" key="6">
    <source>
        <dbReference type="ARBA" id="ARBA00022777"/>
    </source>
</evidence>
<dbReference type="Pfam" id="PF00625">
    <property type="entry name" value="Guanylate_kin"/>
    <property type="match status" value="1"/>
</dbReference>
<dbReference type="Gene3D" id="3.30.60.20">
    <property type="match status" value="1"/>
</dbReference>
<dbReference type="InterPro" id="IPR027417">
    <property type="entry name" value="P-loop_NTPase"/>
</dbReference>
<dbReference type="SMART" id="SM00072">
    <property type="entry name" value="GuKc"/>
    <property type="match status" value="1"/>
</dbReference>